<organism evidence="1 2">
    <name type="scientific">Coniosporium uncinatum</name>
    <dbReference type="NCBI Taxonomy" id="93489"/>
    <lineage>
        <taxon>Eukaryota</taxon>
        <taxon>Fungi</taxon>
        <taxon>Dikarya</taxon>
        <taxon>Ascomycota</taxon>
        <taxon>Pezizomycotina</taxon>
        <taxon>Dothideomycetes</taxon>
        <taxon>Dothideomycetes incertae sedis</taxon>
        <taxon>Coniosporium</taxon>
    </lineage>
</organism>
<protein>
    <submittedName>
        <fullName evidence="1">Uncharacterized protein</fullName>
    </submittedName>
</protein>
<dbReference type="Proteomes" id="UP001186974">
    <property type="component" value="Unassembled WGS sequence"/>
</dbReference>
<proteinExistence type="predicted"/>
<evidence type="ECO:0000313" key="1">
    <source>
        <dbReference type="EMBL" id="KAK3082228.1"/>
    </source>
</evidence>
<gene>
    <name evidence="1" type="ORF">LTS18_010645</name>
</gene>
<dbReference type="EMBL" id="JAWDJW010000003">
    <property type="protein sequence ID" value="KAK3082228.1"/>
    <property type="molecule type" value="Genomic_DNA"/>
</dbReference>
<name>A0ACC3DZG7_9PEZI</name>
<sequence>MVLKAAPAGASQSQPLINLLRGWPSNDLHPVALLKKASQAVLSDGSVAVPAFEYGPFPGHPALRAAIAQWVTSYYSLTNAPSPERIAITGGASQNLACILQVFTDPVYTRNVWCVAPSYFLAFRTFDDSGFAGKLRSVPEDAEGVDIEFLRKQLEESERRAKDEINDQPVSLHPLLTSAALNPMQRFKSARPWRKIYRHIIYAVPTFANPSSRTMSMRRREQLVQLAREYDALVIADDVYDFLQWPVDSESSTTTTEHAVLPRLTDIDRSLDGGAERKGSDGFGNTASNASFSKMTGGGLRVGWVEGTPKFVNGVAETGSTASGGAPSQFTSNLISYLVEHGELQSYITKTLRPAYAQRYRKMMSAIETHLIPLGVKLPQPSRDVVGGYFIWISLPEPLKGAEVTRRAEKDANLIVAQGELFEVPGDVENASFPRNIRLCFSWEDEWKLEQGIERLASVISRMQSEGENQAGDGVASQPQTENVQDGKEDRTNYW</sequence>
<evidence type="ECO:0000313" key="2">
    <source>
        <dbReference type="Proteomes" id="UP001186974"/>
    </source>
</evidence>
<keyword evidence="2" id="KW-1185">Reference proteome</keyword>
<reference evidence="1" key="1">
    <citation type="submission" date="2024-09" db="EMBL/GenBank/DDBJ databases">
        <title>Black Yeasts Isolated from many extreme environments.</title>
        <authorList>
            <person name="Coleine C."/>
            <person name="Stajich J.E."/>
            <person name="Selbmann L."/>
        </authorList>
    </citation>
    <scope>NUCLEOTIDE SEQUENCE</scope>
    <source>
        <strain evidence="1">CCFEE 5737</strain>
    </source>
</reference>
<accession>A0ACC3DZG7</accession>
<comment type="caution">
    <text evidence="1">The sequence shown here is derived from an EMBL/GenBank/DDBJ whole genome shotgun (WGS) entry which is preliminary data.</text>
</comment>